<organism evidence="1">
    <name type="scientific">marine metagenome</name>
    <dbReference type="NCBI Taxonomy" id="408172"/>
    <lineage>
        <taxon>unclassified sequences</taxon>
        <taxon>metagenomes</taxon>
        <taxon>ecological metagenomes</taxon>
    </lineage>
</organism>
<protein>
    <recommendedName>
        <fullName evidence="2">TonB C-terminal domain-containing protein</fullName>
    </recommendedName>
</protein>
<accession>A0A382W121</accession>
<name>A0A382W121_9ZZZZ</name>
<evidence type="ECO:0008006" key="2">
    <source>
        <dbReference type="Google" id="ProtNLM"/>
    </source>
</evidence>
<evidence type="ECO:0000313" key="1">
    <source>
        <dbReference type="EMBL" id="SVD52419.1"/>
    </source>
</evidence>
<dbReference type="EMBL" id="UINC01156162">
    <property type="protein sequence ID" value="SVD52419.1"/>
    <property type="molecule type" value="Genomic_DNA"/>
</dbReference>
<sequence length="160" mass="18172">MFSCSSLVSIEEPEDLRIPDVAYTQIKSQTLIKEDTRDPLRIVEIEEEEDYVAEERQESANQEAVTEIVLDSGDSINPDFDYDSVIAKFRKTEVPAARYEIRGEVAGRSVLHIPRISVVEEELQGKSVKLHFNVRSDGTVYDVRTIESAHQELAEKAINF</sequence>
<gene>
    <name evidence="1" type="ORF">METZ01_LOCUS405273</name>
</gene>
<reference evidence="1" key="1">
    <citation type="submission" date="2018-05" db="EMBL/GenBank/DDBJ databases">
        <authorList>
            <person name="Lanie J.A."/>
            <person name="Ng W.-L."/>
            <person name="Kazmierczak K.M."/>
            <person name="Andrzejewski T.M."/>
            <person name="Davidsen T.M."/>
            <person name="Wayne K.J."/>
            <person name="Tettelin H."/>
            <person name="Glass J.I."/>
            <person name="Rusch D."/>
            <person name="Podicherti R."/>
            <person name="Tsui H.-C.T."/>
            <person name="Winkler M.E."/>
        </authorList>
    </citation>
    <scope>NUCLEOTIDE SEQUENCE</scope>
</reference>
<dbReference type="AlphaFoldDB" id="A0A382W121"/>
<feature type="non-terminal residue" evidence="1">
    <location>
        <position position="160"/>
    </location>
</feature>
<proteinExistence type="predicted"/>